<name>A0ABD0JU29_9CAEN</name>
<dbReference type="SUPFAM" id="SSF53098">
    <property type="entry name" value="Ribonuclease H-like"/>
    <property type="match status" value="1"/>
</dbReference>
<keyword evidence="4" id="KW-1185">Reference proteome</keyword>
<evidence type="ECO:0000313" key="4">
    <source>
        <dbReference type="Proteomes" id="UP001519460"/>
    </source>
</evidence>
<gene>
    <name evidence="3" type="ORF">BaRGS_00030597</name>
</gene>
<dbReference type="Proteomes" id="UP001519460">
    <property type="component" value="Unassembled WGS sequence"/>
</dbReference>
<dbReference type="AlphaFoldDB" id="A0ABD0JU29"/>
<evidence type="ECO:0000256" key="1">
    <source>
        <dbReference type="SAM" id="MobiDB-lite"/>
    </source>
</evidence>
<accession>A0ABD0JU29</accession>
<evidence type="ECO:0000313" key="3">
    <source>
        <dbReference type="EMBL" id="KAK7478150.1"/>
    </source>
</evidence>
<protein>
    <recommendedName>
        <fullName evidence="2">HAT C-terminal dimerisation domain-containing protein</fullName>
    </recommendedName>
</protein>
<feature type="region of interest" description="Disordered" evidence="1">
    <location>
        <begin position="181"/>
        <end position="219"/>
    </location>
</feature>
<dbReference type="InterPro" id="IPR012337">
    <property type="entry name" value="RNaseH-like_sf"/>
</dbReference>
<dbReference type="PANTHER" id="PTHR37162:SF1">
    <property type="entry name" value="BED-TYPE DOMAIN-CONTAINING PROTEIN"/>
    <property type="match status" value="1"/>
</dbReference>
<dbReference type="InterPro" id="IPR008906">
    <property type="entry name" value="HATC_C_dom"/>
</dbReference>
<dbReference type="PANTHER" id="PTHR37162">
    <property type="entry name" value="HAT FAMILY DIMERISATION DOMAINCONTAINING PROTEIN-RELATED"/>
    <property type="match status" value="1"/>
</dbReference>
<reference evidence="3 4" key="1">
    <citation type="journal article" date="2023" name="Sci. Data">
        <title>Genome assembly of the Korean intertidal mud-creeper Batillaria attramentaria.</title>
        <authorList>
            <person name="Patra A.K."/>
            <person name="Ho P.T."/>
            <person name="Jun S."/>
            <person name="Lee S.J."/>
            <person name="Kim Y."/>
            <person name="Won Y.J."/>
        </authorList>
    </citation>
    <scope>NUCLEOTIDE SEQUENCE [LARGE SCALE GENOMIC DNA]</scope>
    <source>
        <strain evidence="3">Wonlab-2016</strain>
    </source>
</reference>
<sequence>MITMTFVQPVLVSSFAKNVFVNKDFCGLVVTRKNIFDIMARELKVHNIPWGNCVAFACDNANVMTGRHSGVYSFVAAENSQVHLANCCLHLVHIAAKKGAEVLPAFSDVLVDVFFYFQKSANRQHELENLKDLYDIKAGKVLKHVCTRWLSIGRCLQRLIALWQPLQHFFRAQSKKAEVQTKKAEAQTKKTEVQSRKSVSSGEHSKAQSKTSEVQGSSSSSYSRTKVANVYDFLKSPTNLLYGHFLVYTLKVFDPVLLQLQAEQPMVQYKDRSQQKADEDLLIGMEAKKMLLNAKEHHLRDCRVKDFYSDVRLYFETVVEYLLKKLPLENSVLKNAIVIDPHRQMEVRISQLEYFLLQFPVLLPKDVPMDEILEQFSRYQAADIKPILDAAKQEEEKQSESSWKKAQDVRVDALWNMIISSFPDLLDLARVMKGIMTIPHSSAPCERVFSKVKKNVTDQRSCLSQETTEALLVLKSQPRGVVAGNFEIKDSELQALKSAYRLSKKT</sequence>
<dbReference type="Pfam" id="PF05699">
    <property type="entry name" value="Dimer_Tnp_hAT"/>
    <property type="match status" value="1"/>
</dbReference>
<evidence type="ECO:0000259" key="2">
    <source>
        <dbReference type="Pfam" id="PF05699"/>
    </source>
</evidence>
<feature type="compositionally biased region" description="Low complexity" evidence="1">
    <location>
        <begin position="209"/>
        <end position="219"/>
    </location>
</feature>
<organism evidence="3 4">
    <name type="scientific">Batillaria attramentaria</name>
    <dbReference type="NCBI Taxonomy" id="370345"/>
    <lineage>
        <taxon>Eukaryota</taxon>
        <taxon>Metazoa</taxon>
        <taxon>Spiralia</taxon>
        <taxon>Lophotrochozoa</taxon>
        <taxon>Mollusca</taxon>
        <taxon>Gastropoda</taxon>
        <taxon>Caenogastropoda</taxon>
        <taxon>Sorbeoconcha</taxon>
        <taxon>Cerithioidea</taxon>
        <taxon>Batillariidae</taxon>
        <taxon>Batillaria</taxon>
    </lineage>
</organism>
<dbReference type="EMBL" id="JACVVK020000332">
    <property type="protein sequence ID" value="KAK7478150.1"/>
    <property type="molecule type" value="Genomic_DNA"/>
</dbReference>
<comment type="caution">
    <text evidence="3">The sequence shown here is derived from an EMBL/GenBank/DDBJ whole genome shotgun (WGS) entry which is preliminary data.</text>
</comment>
<feature type="domain" description="HAT C-terminal dimerisation" evidence="2">
    <location>
        <begin position="403"/>
        <end position="476"/>
    </location>
</feature>
<proteinExistence type="predicted"/>
<feature type="compositionally biased region" description="Basic and acidic residues" evidence="1">
    <location>
        <begin position="181"/>
        <end position="195"/>
    </location>
</feature>